<dbReference type="InterPro" id="IPR003593">
    <property type="entry name" value="AAA+_ATPase"/>
</dbReference>
<dbReference type="InterPro" id="IPR058031">
    <property type="entry name" value="AAA_lid_NorR"/>
</dbReference>
<evidence type="ECO:0000256" key="2">
    <source>
        <dbReference type="ARBA" id="ARBA00022840"/>
    </source>
</evidence>
<keyword evidence="1" id="KW-0547">Nucleotide-binding</keyword>
<keyword evidence="6" id="KW-0597">Phosphoprotein</keyword>
<sequence length="448" mass="50341">MIRIMLAEDDEIMRITIQDRLQKYNWQVDVATDGKEAIAMLDRNSYRVILSDVRMPNLDGMALLQHVREVAPYTDIIMMTGYGNVESGIACLQQGAADYLLKPFDMDDLVIRINRILAVQNLKARNISLEDHCRQQQQQLIGSGPAMQEVYRLIEQAAPSDASILITGESGTGKELVAEAIHSASKRRKQPYIRLNCAAIPEGLMESEMFGHEKGAFTGAVKQKIGKFEMANGGTLLLDEIADLPLALQPKLLRVLQERELDRVGGNRTVKVDVRIICATAKDLSVEVEKGNFRQDLFYRLRVIPIKLPPLRFRKEDIPELTQHFLHHFSLKRGVAMSLAPEAMARLLDYDFPGNVRELRNILERTSVLAQEPTIGLADLPSDLRGKEMIHDSNQSLVLAEALARTEKKVILKALNKAGGVRQDAAELLGISRKNLWEKMKLYAIQTN</sequence>
<dbReference type="OrthoDB" id="9814761at2"/>
<dbReference type="GO" id="GO:0000160">
    <property type="term" value="P:phosphorelay signal transduction system"/>
    <property type="evidence" value="ECO:0007669"/>
    <property type="project" value="InterPro"/>
</dbReference>
<dbReference type="Pfam" id="PF00072">
    <property type="entry name" value="Response_reg"/>
    <property type="match status" value="1"/>
</dbReference>
<keyword evidence="10" id="KW-1185">Reference proteome</keyword>
<dbReference type="CDD" id="cd00009">
    <property type="entry name" value="AAA"/>
    <property type="match status" value="1"/>
</dbReference>
<dbReference type="PRINTS" id="PR01590">
    <property type="entry name" value="HTHFIS"/>
</dbReference>
<dbReference type="PANTHER" id="PTHR32071:SF57">
    <property type="entry name" value="C4-DICARBOXYLATE TRANSPORT TRANSCRIPTIONAL REGULATORY PROTEIN DCTD"/>
    <property type="match status" value="1"/>
</dbReference>
<feature type="domain" description="Response regulatory" evidence="8">
    <location>
        <begin position="3"/>
        <end position="117"/>
    </location>
</feature>
<dbReference type="PROSITE" id="PS00676">
    <property type="entry name" value="SIGMA54_INTERACT_2"/>
    <property type="match status" value="1"/>
</dbReference>
<dbReference type="FunFam" id="3.40.50.300:FF:000006">
    <property type="entry name" value="DNA-binding transcriptional regulator NtrC"/>
    <property type="match status" value="1"/>
</dbReference>
<gene>
    <name evidence="9" type="ORF">SAMN02745220_00014</name>
</gene>
<dbReference type="Pfam" id="PF25601">
    <property type="entry name" value="AAA_lid_14"/>
    <property type="match status" value="1"/>
</dbReference>
<dbReference type="AlphaFoldDB" id="A0A1M7XVG3"/>
<keyword evidence="4" id="KW-0238">DNA-binding</keyword>
<feature type="domain" description="Sigma-54 factor interaction" evidence="7">
    <location>
        <begin position="140"/>
        <end position="368"/>
    </location>
</feature>
<dbReference type="RefSeq" id="WP_073611407.1">
    <property type="nucleotide sequence ID" value="NZ_FRFE01000001.1"/>
</dbReference>
<dbReference type="Pfam" id="PF02954">
    <property type="entry name" value="HTH_8"/>
    <property type="match status" value="1"/>
</dbReference>
<keyword evidence="3" id="KW-0805">Transcription regulation</keyword>
<evidence type="ECO:0000313" key="9">
    <source>
        <dbReference type="EMBL" id="SHO42546.1"/>
    </source>
</evidence>
<evidence type="ECO:0000256" key="3">
    <source>
        <dbReference type="ARBA" id="ARBA00023015"/>
    </source>
</evidence>
<dbReference type="Gene3D" id="3.40.50.2300">
    <property type="match status" value="1"/>
</dbReference>
<dbReference type="InterPro" id="IPR025944">
    <property type="entry name" value="Sigma_54_int_dom_CS"/>
</dbReference>
<dbReference type="SUPFAM" id="SSF46689">
    <property type="entry name" value="Homeodomain-like"/>
    <property type="match status" value="1"/>
</dbReference>
<dbReference type="Gene3D" id="3.40.50.300">
    <property type="entry name" value="P-loop containing nucleotide triphosphate hydrolases"/>
    <property type="match status" value="1"/>
</dbReference>
<keyword evidence="2" id="KW-0067">ATP-binding</keyword>
<dbReference type="Proteomes" id="UP000184603">
    <property type="component" value="Unassembled WGS sequence"/>
</dbReference>
<dbReference type="PANTHER" id="PTHR32071">
    <property type="entry name" value="TRANSCRIPTIONAL REGULATORY PROTEIN"/>
    <property type="match status" value="1"/>
</dbReference>
<protein>
    <submittedName>
        <fullName evidence="9">Two-component system, NtrC family, response regulator AtoC</fullName>
    </submittedName>
</protein>
<evidence type="ECO:0000259" key="7">
    <source>
        <dbReference type="PROSITE" id="PS50045"/>
    </source>
</evidence>
<evidence type="ECO:0000256" key="6">
    <source>
        <dbReference type="PROSITE-ProRule" id="PRU00169"/>
    </source>
</evidence>
<dbReference type="GO" id="GO:0006355">
    <property type="term" value="P:regulation of DNA-templated transcription"/>
    <property type="evidence" value="ECO:0007669"/>
    <property type="project" value="InterPro"/>
</dbReference>
<dbReference type="InterPro" id="IPR002078">
    <property type="entry name" value="Sigma_54_int"/>
</dbReference>
<dbReference type="STRING" id="1121416.SAMN02745220_00014"/>
<dbReference type="SUPFAM" id="SSF52540">
    <property type="entry name" value="P-loop containing nucleoside triphosphate hydrolases"/>
    <property type="match status" value="1"/>
</dbReference>
<evidence type="ECO:0000259" key="8">
    <source>
        <dbReference type="PROSITE" id="PS50110"/>
    </source>
</evidence>
<accession>A0A1M7XVG3</accession>
<dbReference type="InterPro" id="IPR002197">
    <property type="entry name" value="HTH_Fis"/>
</dbReference>
<proteinExistence type="predicted"/>
<feature type="modified residue" description="4-aspartylphosphate" evidence="6">
    <location>
        <position position="52"/>
    </location>
</feature>
<evidence type="ECO:0000256" key="4">
    <source>
        <dbReference type="ARBA" id="ARBA00023125"/>
    </source>
</evidence>
<dbReference type="CDD" id="cd00156">
    <property type="entry name" value="REC"/>
    <property type="match status" value="1"/>
</dbReference>
<evidence type="ECO:0000256" key="1">
    <source>
        <dbReference type="ARBA" id="ARBA00022741"/>
    </source>
</evidence>
<dbReference type="EMBL" id="FRFE01000001">
    <property type="protein sequence ID" value="SHO42546.1"/>
    <property type="molecule type" value="Genomic_DNA"/>
</dbReference>
<dbReference type="SUPFAM" id="SSF52172">
    <property type="entry name" value="CheY-like"/>
    <property type="match status" value="1"/>
</dbReference>
<dbReference type="InterPro" id="IPR025662">
    <property type="entry name" value="Sigma_54_int_dom_ATP-bd_1"/>
</dbReference>
<dbReference type="Gene3D" id="1.10.10.60">
    <property type="entry name" value="Homeodomain-like"/>
    <property type="match status" value="1"/>
</dbReference>
<dbReference type="Pfam" id="PF00158">
    <property type="entry name" value="Sigma54_activat"/>
    <property type="match status" value="1"/>
</dbReference>
<evidence type="ECO:0000256" key="5">
    <source>
        <dbReference type="ARBA" id="ARBA00023163"/>
    </source>
</evidence>
<evidence type="ECO:0000313" key="10">
    <source>
        <dbReference type="Proteomes" id="UP000184603"/>
    </source>
</evidence>
<organism evidence="9 10">
    <name type="scientific">Desulfopila aestuarii DSM 18488</name>
    <dbReference type="NCBI Taxonomy" id="1121416"/>
    <lineage>
        <taxon>Bacteria</taxon>
        <taxon>Pseudomonadati</taxon>
        <taxon>Thermodesulfobacteriota</taxon>
        <taxon>Desulfobulbia</taxon>
        <taxon>Desulfobulbales</taxon>
        <taxon>Desulfocapsaceae</taxon>
        <taxon>Desulfopila</taxon>
    </lineage>
</organism>
<dbReference type="SMART" id="SM00448">
    <property type="entry name" value="REC"/>
    <property type="match status" value="1"/>
</dbReference>
<dbReference type="PROSITE" id="PS00688">
    <property type="entry name" value="SIGMA54_INTERACT_3"/>
    <property type="match status" value="1"/>
</dbReference>
<dbReference type="PROSITE" id="PS50045">
    <property type="entry name" value="SIGMA54_INTERACT_4"/>
    <property type="match status" value="1"/>
</dbReference>
<dbReference type="SMART" id="SM00382">
    <property type="entry name" value="AAA"/>
    <property type="match status" value="1"/>
</dbReference>
<keyword evidence="5" id="KW-0804">Transcription</keyword>
<dbReference type="InterPro" id="IPR011006">
    <property type="entry name" value="CheY-like_superfamily"/>
</dbReference>
<dbReference type="InterPro" id="IPR025943">
    <property type="entry name" value="Sigma_54_int_dom_ATP-bd_2"/>
</dbReference>
<dbReference type="Gene3D" id="1.10.8.60">
    <property type="match status" value="1"/>
</dbReference>
<dbReference type="PROSITE" id="PS50110">
    <property type="entry name" value="RESPONSE_REGULATORY"/>
    <property type="match status" value="1"/>
</dbReference>
<dbReference type="InterPro" id="IPR027417">
    <property type="entry name" value="P-loop_NTPase"/>
</dbReference>
<dbReference type="GO" id="GO:0043565">
    <property type="term" value="F:sequence-specific DNA binding"/>
    <property type="evidence" value="ECO:0007669"/>
    <property type="project" value="InterPro"/>
</dbReference>
<dbReference type="InterPro" id="IPR001789">
    <property type="entry name" value="Sig_transdc_resp-reg_receiver"/>
</dbReference>
<dbReference type="PROSITE" id="PS00675">
    <property type="entry name" value="SIGMA54_INTERACT_1"/>
    <property type="match status" value="1"/>
</dbReference>
<dbReference type="GO" id="GO:0005524">
    <property type="term" value="F:ATP binding"/>
    <property type="evidence" value="ECO:0007669"/>
    <property type="project" value="UniProtKB-KW"/>
</dbReference>
<name>A0A1M7XVG3_9BACT</name>
<reference evidence="9 10" key="1">
    <citation type="submission" date="2016-12" db="EMBL/GenBank/DDBJ databases">
        <authorList>
            <person name="Song W.-J."/>
            <person name="Kurnit D.M."/>
        </authorList>
    </citation>
    <scope>NUCLEOTIDE SEQUENCE [LARGE SCALE GENOMIC DNA]</scope>
    <source>
        <strain evidence="9 10">DSM 18488</strain>
    </source>
</reference>
<dbReference type="InterPro" id="IPR009057">
    <property type="entry name" value="Homeodomain-like_sf"/>
</dbReference>